<protein>
    <submittedName>
        <fullName evidence="1">Uncharacterized protein</fullName>
    </submittedName>
</protein>
<keyword evidence="2" id="KW-1185">Reference proteome</keyword>
<dbReference type="RefSeq" id="WP_379993826.1">
    <property type="nucleotide sequence ID" value="NZ_JBHSGN010000018.1"/>
</dbReference>
<sequence>MSRSRKRTPVSTIACCKSQKADKRICNRLFRRESKVLLKQGKDLPSRLREVMDVWSFAGDGKRYWDYDCRFIEKLMRK</sequence>
<evidence type="ECO:0000313" key="1">
    <source>
        <dbReference type="EMBL" id="MFC4672637.1"/>
    </source>
</evidence>
<dbReference type="EMBL" id="JBHSGN010000018">
    <property type="protein sequence ID" value="MFC4672637.1"/>
    <property type="molecule type" value="Genomic_DNA"/>
</dbReference>
<gene>
    <name evidence="1" type="ORF">ACFO6W_02910</name>
</gene>
<proteinExistence type="predicted"/>
<evidence type="ECO:0000313" key="2">
    <source>
        <dbReference type="Proteomes" id="UP001596023"/>
    </source>
</evidence>
<name>A0ABV9KRF0_9BACT</name>
<organism evidence="1 2">
    <name type="scientific">Dysgonomonas termitidis</name>
    <dbReference type="NCBI Taxonomy" id="1516126"/>
    <lineage>
        <taxon>Bacteria</taxon>
        <taxon>Pseudomonadati</taxon>
        <taxon>Bacteroidota</taxon>
        <taxon>Bacteroidia</taxon>
        <taxon>Bacteroidales</taxon>
        <taxon>Dysgonomonadaceae</taxon>
        <taxon>Dysgonomonas</taxon>
    </lineage>
</organism>
<reference evidence="2" key="1">
    <citation type="journal article" date="2019" name="Int. J. Syst. Evol. Microbiol.">
        <title>The Global Catalogue of Microorganisms (GCM) 10K type strain sequencing project: providing services to taxonomists for standard genome sequencing and annotation.</title>
        <authorList>
            <consortium name="The Broad Institute Genomics Platform"/>
            <consortium name="The Broad Institute Genome Sequencing Center for Infectious Disease"/>
            <person name="Wu L."/>
            <person name="Ma J."/>
        </authorList>
    </citation>
    <scope>NUCLEOTIDE SEQUENCE [LARGE SCALE GENOMIC DNA]</scope>
    <source>
        <strain evidence="2">CCUG 66188</strain>
    </source>
</reference>
<comment type="caution">
    <text evidence="1">The sequence shown here is derived from an EMBL/GenBank/DDBJ whole genome shotgun (WGS) entry which is preliminary data.</text>
</comment>
<accession>A0ABV9KRF0</accession>
<dbReference type="Proteomes" id="UP001596023">
    <property type="component" value="Unassembled WGS sequence"/>
</dbReference>